<evidence type="ECO:0000256" key="2">
    <source>
        <dbReference type="ARBA" id="ARBA00022989"/>
    </source>
</evidence>
<dbReference type="EMBL" id="FQZL01000005">
    <property type="protein sequence ID" value="SHI57071.1"/>
    <property type="molecule type" value="Genomic_DNA"/>
</dbReference>
<protein>
    <submittedName>
        <fullName evidence="4">Uncharacterized membrane protein</fullName>
    </submittedName>
</protein>
<keyword evidence="2 3" id="KW-1133">Transmembrane helix</keyword>
<keyword evidence="3" id="KW-0472">Membrane</keyword>
<gene>
    <name evidence="4" type="ORF">SAMN02745751_00614</name>
</gene>
<keyword evidence="5" id="KW-1185">Reference proteome</keyword>
<keyword evidence="1 3" id="KW-0812">Transmembrane</keyword>
<feature type="transmembrane region" description="Helical" evidence="3">
    <location>
        <begin position="41"/>
        <end position="65"/>
    </location>
</feature>
<dbReference type="RefSeq" id="WP_073046930.1">
    <property type="nucleotide sequence ID" value="NZ_FQZL01000005.1"/>
</dbReference>
<dbReference type="Proteomes" id="UP000184052">
    <property type="component" value="Unassembled WGS sequence"/>
</dbReference>
<evidence type="ECO:0000256" key="1">
    <source>
        <dbReference type="ARBA" id="ARBA00022692"/>
    </source>
</evidence>
<evidence type="ECO:0000313" key="5">
    <source>
        <dbReference type="Proteomes" id="UP000184052"/>
    </source>
</evidence>
<dbReference type="AlphaFoldDB" id="A0A1M6C8D2"/>
<feature type="transmembrane region" description="Helical" evidence="3">
    <location>
        <begin position="71"/>
        <end position="88"/>
    </location>
</feature>
<dbReference type="PANTHER" id="PTHR37815">
    <property type="entry name" value="UPF0397 PROTEIN BC_2624-RELATED"/>
    <property type="match status" value="1"/>
</dbReference>
<feature type="transmembrane region" description="Helical" evidence="3">
    <location>
        <begin position="130"/>
        <end position="151"/>
    </location>
</feature>
<feature type="transmembrane region" description="Helical" evidence="3">
    <location>
        <begin position="100"/>
        <end position="118"/>
    </location>
</feature>
<evidence type="ECO:0000256" key="3">
    <source>
        <dbReference type="SAM" id="Phobius"/>
    </source>
</evidence>
<sequence>MRENKTRIITLSALMAAVVYVATYIGTALPFSGYIHLGDAAVFLSGLLLGPHYGMLASVLGSAMADGLKGYVVYIPATVILKGAMAYITGLARNKNNSTIAGSMIVGGLVMVAGYYVYEAFLYSNLAAPLVSIPWNVLQFAVGIIIAMILIKPFSRFKI</sequence>
<dbReference type="OrthoDB" id="411368at2"/>
<feature type="transmembrane region" description="Helical" evidence="3">
    <location>
        <begin position="6"/>
        <end position="29"/>
    </location>
</feature>
<organism evidence="4 5">
    <name type="scientific">Dethiosulfatibacter aminovorans DSM 17477</name>
    <dbReference type="NCBI Taxonomy" id="1121476"/>
    <lineage>
        <taxon>Bacteria</taxon>
        <taxon>Bacillati</taxon>
        <taxon>Bacillota</taxon>
        <taxon>Tissierellia</taxon>
        <taxon>Dethiosulfatibacter</taxon>
    </lineage>
</organism>
<dbReference type="STRING" id="1121476.SAMN02745751_00614"/>
<dbReference type="Pfam" id="PF07155">
    <property type="entry name" value="ECF-ribofla_trS"/>
    <property type="match status" value="1"/>
</dbReference>
<dbReference type="PANTHER" id="PTHR37815:SF3">
    <property type="entry name" value="UPF0397 PROTEIN SPR0429"/>
    <property type="match status" value="1"/>
</dbReference>
<dbReference type="GO" id="GO:0016020">
    <property type="term" value="C:membrane"/>
    <property type="evidence" value="ECO:0007669"/>
    <property type="project" value="InterPro"/>
</dbReference>
<dbReference type="Gene3D" id="1.10.1760.20">
    <property type="match status" value="1"/>
</dbReference>
<name>A0A1M6C8D2_9FIRM</name>
<accession>A0A1M6C8D2</accession>
<reference evidence="4 5" key="1">
    <citation type="submission" date="2016-11" db="EMBL/GenBank/DDBJ databases">
        <authorList>
            <person name="Jaros S."/>
            <person name="Januszkiewicz K."/>
            <person name="Wedrychowicz H."/>
        </authorList>
    </citation>
    <scope>NUCLEOTIDE SEQUENCE [LARGE SCALE GENOMIC DNA]</scope>
    <source>
        <strain evidence="4 5">DSM 17477</strain>
    </source>
</reference>
<evidence type="ECO:0000313" key="4">
    <source>
        <dbReference type="EMBL" id="SHI57071.1"/>
    </source>
</evidence>
<dbReference type="InterPro" id="IPR009825">
    <property type="entry name" value="ECF_substrate-spec-like"/>
</dbReference>
<proteinExistence type="predicted"/>